<organism evidence="5 6">
    <name type="scientific">Bifidobacterium cebidarum</name>
    <dbReference type="NCBI Taxonomy" id="2650773"/>
    <lineage>
        <taxon>Bacteria</taxon>
        <taxon>Bacillati</taxon>
        <taxon>Actinomycetota</taxon>
        <taxon>Actinomycetes</taxon>
        <taxon>Bifidobacteriales</taxon>
        <taxon>Bifidobacteriaceae</taxon>
        <taxon>Bifidobacterium</taxon>
    </lineage>
</organism>
<dbReference type="SUPFAM" id="SSF53955">
    <property type="entry name" value="Lysozyme-like"/>
    <property type="match status" value="1"/>
</dbReference>
<feature type="region of interest" description="Disordered" evidence="2">
    <location>
        <begin position="218"/>
        <end position="237"/>
    </location>
</feature>
<dbReference type="SMART" id="SM01208">
    <property type="entry name" value="G5"/>
    <property type="match status" value="1"/>
</dbReference>
<accession>A0A6I1GDI8</accession>
<dbReference type="Proteomes" id="UP000468413">
    <property type="component" value="Unassembled WGS sequence"/>
</dbReference>
<gene>
    <name evidence="5" type="ORF">F7D08_1557</name>
</gene>
<dbReference type="InterPro" id="IPR011098">
    <property type="entry name" value="G5_dom"/>
</dbReference>
<dbReference type="InterPro" id="IPR023346">
    <property type="entry name" value="Lysozyme-like_dom_sf"/>
</dbReference>
<evidence type="ECO:0000259" key="4">
    <source>
        <dbReference type="PROSITE" id="PS51109"/>
    </source>
</evidence>
<feature type="transmembrane region" description="Helical" evidence="3">
    <location>
        <begin position="21"/>
        <end position="40"/>
    </location>
</feature>
<dbReference type="Pfam" id="PF07501">
    <property type="entry name" value="G5"/>
    <property type="match status" value="1"/>
</dbReference>
<evidence type="ECO:0000313" key="5">
    <source>
        <dbReference type="EMBL" id="KAB7787382.1"/>
    </source>
</evidence>
<protein>
    <submittedName>
        <fullName evidence="5">G5 domain-containing protein</fullName>
    </submittedName>
</protein>
<dbReference type="RefSeq" id="WP_152210121.1">
    <property type="nucleotide sequence ID" value="NZ_WBVS01000008.1"/>
</dbReference>
<dbReference type="AlphaFoldDB" id="A0A6I1GDI8"/>
<dbReference type="PROSITE" id="PS51109">
    <property type="entry name" value="G5"/>
    <property type="match status" value="1"/>
</dbReference>
<keyword evidence="3" id="KW-0812">Transmembrane</keyword>
<keyword evidence="1" id="KW-0732">Signal</keyword>
<keyword evidence="3" id="KW-0472">Membrane</keyword>
<feature type="domain" description="G5" evidence="4">
    <location>
        <begin position="139"/>
        <end position="219"/>
    </location>
</feature>
<reference evidence="5 6" key="1">
    <citation type="submission" date="2019-09" db="EMBL/GenBank/DDBJ databases">
        <title>Characterization of the phylogenetic diversity of two novel species belonging to the genus Bifidobacterium: Bifidobacterium cebidarum sp. nov. and Bifidobacterium leontopitheci sp. nov.</title>
        <authorList>
            <person name="Lugli G.A."/>
            <person name="Duranti S."/>
            <person name="Milani C."/>
            <person name="Turroni F."/>
            <person name="Ventura M."/>
        </authorList>
    </citation>
    <scope>NUCLEOTIDE SEQUENCE [LARGE SCALE GENOMIC DNA]</scope>
    <source>
        <strain evidence="5 6">LMG 31469</strain>
    </source>
</reference>
<evidence type="ECO:0000256" key="1">
    <source>
        <dbReference type="ARBA" id="ARBA00022729"/>
    </source>
</evidence>
<name>A0A6I1GDI8_9BIFI</name>
<dbReference type="EMBL" id="WBVS01000008">
    <property type="protein sequence ID" value="KAB7787382.1"/>
    <property type="molecule type" value="Genomic_DNA"/>
</dbReference>
<evidence type="ECO:0000256" key="3">
    <source>
        <dbReference type="SAM" id="Phobius"/>
    </source>
</evidence>
<keyword evidence="3" id="KW-1133">Transmembrane helix</keyword>
<comment type="caution">
    <text evidence="5">The sequence shown here is derived from an EMBL/GenBank/DDBJ whole genome shotgun (WGS) entry which is preliminary data.</text>
</comment>
<evidence type="ECO:0000256" key="2">
    <source>
        <dbReference type="SAM" id="MobiDB-lite"/>
    </source>
</evidence>
<evidence type="ECO:0000313" key="6">
    <source>
        <dbReference type="Proteomes" id="UP000468413"/>
    </source>
</evidence>
<dbReference type="Gene3D" id="2.20.230.10">
    <property type="entry name" value="Resuscitation-promoting factor rpfb"/>
    <property type="match status" value="1"/>
</dbReference>
<proteinExistence type="predicted"/>
<sequence length="339" mass="35935">MTRHAKKTSPLKSLSLSKRQWAKIGAVITAGGLIAGAGFLSRNFYQSDTVQPSTHITAFSATDSAASRSETRGALNAADKNTTYVTVKINGDSRVVLGEKSEMKTVKAVLDTGNITLDPADAVSPSLTSKVTESTVITIERAGADVETNDTDIPFNEVRKETSDLPKGTEKVETEGQNGVMETTSLVTRAGGKVVSSNVFTSWVKKAPVDKVILVGTGSTASSSSSSSGSSSSNLGTTVPVGEMQTWAHDYLLSNGYSESDFTAANFIINHESGWSPTAANPSGAYGLPQALPGSKMASAGADWATNYQTQFKWFISYCNSRYGSIAAAYSHWQQYKSY</sequence>
<keyword evidence="6" id="KW-1185">Reference proteome</keyword>